<feature type="transmembrane region" description="Helical" evidence="7">
    <location>
        <begin position="115"/>
        <end position="138"/>
    </location>
</feature>
<name>A0A6G9XR76_NOCBR</name>
<evidence type="ECO:0000256" key="7">
    <source>
        <dbReference type="SAM" id="Phobius"/>
    </source>
</evidence>
<dbReference type="EMBL" id="CP046171">
    <property type="protein sequence ID" value="QIS03350.1"/>
    <property type="molecule type" value="Genomic_DNA"/>
</dbReference>
<evidence type="ECO:0000256" key="1">
    <source>
        <dbReference type="ARBA" id="ARBA00004651"/>
    </source>
</evidence>
<comment type="subcellular location">
    <subcellularLocation>
        <location evidence="1">Cell membrane</location>
        <topology evidence="1">Multi-pass membrane protein</topology>
    </subcellularLocation>
</comment>
<gene>
    <name evidence="8" type="ORF">F5X71_14390</name>
</gene>
<evidence type="ECO:0000256" key="3">
    <source>
        <dbReference type="ARBA" id="ARBA00022475"/>
    </source>
</evidence>
<feature type="transmembrane region" description="Helical" evidence="7">
    <location>
        <begin position="75"/>
        <end position="95"/>
    </location>
</feature>
<evidence type="ECO:0000313" key="9">
    <source>
        <dbReference type="Proteomes" id="UP000501705"/>
    </source>
</evidence>
<comment type="similarity">
    <text evidence="2">Belongs to the DoxX family.</text>
</comment>
<evidence type="ECO:0000256" key="2">
    <source>
        <dbReference type="ARBA" id="ARBA00006679"/>
    </source>
</evidence>
<keyword evidence="4 7" id="KW-0812">Transmembrane</keyword>
<evidence type="ECO:0000256" key="5">
    <source>
        <dbReference type="ARBA" id="ARBA00022989"/>
    </source>
</evidence>
<dbReference type="Pfam" id="PF07681">
    <property type="entry name" value="DoxX"/>
    <property type="match status" value="1"/>
</dbReference>
<dbReference type="AlphaFoldDB" id="A0A6G9XR76"/>
<keyword evidence="5 7" id="KW-1133">Transmembrane helix</keyword>
<organism evidence="8 9">
    <name type="scientific">Nocardia brasiliensis</name>
    <dbReference type="NCBI Taxonomy" id="37326"/>
    <lineage>
        <taxon>Bacteria</taxon>
        <taxon>Bacillati</taxon>
        <taxon>Actinomycetota</taxon>
        <taxon>Actinomycetes</taxon>
        <taxon>Mycobacteriales</taxon>
        <taxon>Nocardiaceae</taxon>
        <taxon>Nocardia</taxon>
    </lineage>
</organism>
<evidence type="ECO:0000256" key="4">
    <source>
        <dbReference type="ARBA" id="ARBA00022692"/>
    </source>
</evidence>
<keyword evidence="3" id="KW-1003">Cell membrane</keyword>
<evidence type="ECO:0000313" key="8">
    <source>
        <dbReference type="EMBL" id="QIS03350.1"/>
    </source>
</evidence>
<dbReference type="GO" id="GO:0005886">
    <property type="term" value="C:plasma membrane"/>
    <property type="evidence" value="ECO:0007669"/>
    <property type="project" value="UniProtKB-SubCell"/>
</dbReference>
<dbReference type="PANTHER" id="PTHR33452">
    <property type="entry name" value="OXIDOREDUCTASE CATD-RELATED"/>
    <property type="match status" value="1"/>
</dbReference>
<feature type="transmembrane region" description="Helical" evidence="7">
    <location>
        <begin position="50"/>
        <end position="68"/>
    </location>
</feature>
<keyword evidence="6 7" id="KW-0472">Membrane</keyword>
<sequence>MKNGYFGDGWLLVARVSVGLMFANSGWGKIAAPDRFRADFEAWSVPLPSLAAPATAWAELILGTLLLAGLLTRVAAAGLGLTMVGALWFSVAPGVAEKSTTTFGFLGNFFYASEWLLILVSAAIALVGAGRFSVDAVLGRDGTRRG</sequence>
<dbReference type="InterPro" id="IPR051907">
    <property type="entry name" value="DoxX-like_oxidoreductase"/>
</dbReference>
<reference evidence="8 9" key="1">
    <citation type="journal article" date="2019" name="ACS Chem. Biol.">
        <title>Identification and Mobilization of a Cryptic Antibiotic Biosynthesis Gene Locus from a Human-Pathogenic Nocardia Isolate.</title>
        <authorList>
            <person name="Herisse M."/>
            <person name="Ishida K."/>
            <person name="Porter J.L."/>
            <person name="Howden B."/>
            <person name="Hertweck C."/>
            <person name="Stinear T.P."/>
            <person name="Pidot S.J."/>
        </authorList>
    </citation>
    <scope>NUCLEOTIDE SEQUENCE [LARGE SCALE GENOMIC DNA]</scope>
    <source>
        <strain evidence="8 9">AUSMDU00024985</strain>
    </source>
</reference>
<protein>
    <submittedName>
        <fullName evidence="8">DoxX family membrane protein</fullName>
    </submittedName>
</protein>
<dbReference type="RefSeq" id="WP_167462419.1">
    <property type="nucleotide sequence ID" value="NZ_CP046171.1"/>
</dbReference>
<dbReference type="PANTHER" id="PTHR33452:SF1">
    <property type="entry name" value="INNER MEMBRANE PROTEIN YPHA-RELATED"/>
    <property type="match status" value="1"/>
</dbReference>
<accession>A0A6G9XR76</accession>
<evidence type="ECO:0000256" key="6">
    <source>
        <dbReference type="ARBA" id="ARBA00023136"/>
    </source>
</evidence>
<dbReference type="Proteomes" id="UP000501705">
    <property type="component" value="Chromosome"/>
</dbReference>
<dbReference type="InterPro" id="IPR032808">
    <property type="entry name" value="DoxX"/>
</dbReference>
<proteinExistence type="inferred from homology"/>